<organism evidence="1 2">
    <name type="scientific">Humisphaera borealis</name>
    <dbReference type="NCBI Taxonomy" id="2807512"/>
    <lineage>
        <taxon>Bacteria</taxon>
        <taxon>Pseudomonadati</taxon>
        <taxon>Planctomycetota</taxon>
        <taxon>Phycisphaerae</taxon>
        <taxon>Tepidisphaerales</taxon>
        <taxon>Tepidisphaeraceae</taxon>
        <taxon>Humisphaera</taxon>
    </lineage>
</organism>
<accession>A0A7M2X221</accession>
<proteinExistence type="predicted"/>
<keyword evidence="2" id="KW-1185">Reference proteome</keyword>
<evidence type="ECO:0000313" key="1">
    <source>
        <dbReference type="EMBL" id="QOV91788.1"/>
    </source>
</evidence>
<reference evidence="1 2" key="1">
    <citation type="submission" date="2020-10" db="EMBL/GenBank/DDBJ databases">
        <title>Wide distribution of Phycisphaera-like planctomycetes from WD2101 soil group in peatlands and genome analysis of the first cultivated representative.</title>
        <authorList>
            <person name="Dedysh S.N."/>
            <person name="Beletsky A.V."/>
            <person name="Ivanova A."/>
            <person name="Kulichevskaya I.S."/>
            <person name="Suzina N.E."/>
            <person name="Philippov D.A."/>
            <person name="Rakitin A.L."/>
            <person name="Mardanov A.V."/>
            <person name="Ravin N.V."/>
        </authorList>
    </citation>
    <scope>NUCLEOTIDE SEQUENCE [LARGE SCALE GENOMIC DNA]</scope>
    <source>
        <strain evidence="1 2">M1803</strain>
    </source>
</reference>
<dbReference type="Proteomes" id="UP000593765">
    <property type="component" value="Chromosome"/>
</dbReference>
<dbReference type="AlphaFoldDB" id="A0A7M2X221"/>
<sequence length="80" mass="9492">MCFEAASYDEAFEKAKRESDHYVASAEFAECEAFEQLQAYQQDGDPLIDGYEVYSKLYESRESLGEFYANRFERYEYHPE</sequence>
<gene>
    <name evidence="1" type="ORF">IPV69_10710</name>
</gene>
<protein>
    <submittedName>
        <fullName evidence="1">Uncharacterized protein</fullName>
    </submittedName>
</protein>
<dbReference type="RefSeq" id="WP_206295102.1">
    <property type="nucleotide sequence ID" value="NZ_CP063458.1"/>
</dbReference>
<evidence type="ECO:0000313" key="2">
    <source>
        <dbReference type="Proteomes" id="UP000593765"/>
    </source>
</evidence>
<dbReference type="EMBL" id="CP063458">
    <property type="protein sequence ID" value="QOV91788.1"/>
    <property type="molecule type" value="Genomic_DNA"/>
</dbReference>
<dbReference type="KEGG" id="hbs:IPV69_10710"/>
<name>A0A7M2X221_9BACT</name>